<name>A0A8J7IKH0_9RHOB</name>
<reference evidence="1" key="1">
    <citation type="submission" date="2020-10" db="EMBL/GenBank/DDBJ databases">
        <title>Paenihalocynthiibacter styelae gen. nov., sp. nov., isolated from stalked sea squirt Styela clava.</title>
        <authorList>
            <person name="Kim Y.-O."/>
            <person name="Yoon J.-H."/>
        </authorList>
    </citation>
    <scope>NUCLEOTIDE SEQUENCE</scope>
    <source>
        <strain evidence="1">MYP1-1</strain>
    </source>
</reference>
<evidence type="ECO:0000313" key="2">
    <source>
        <dbReference type="Proteomes" id="UP000640583"/>
    </source>
</evidence>
<dbReference type="RefSeq" id="WP_228849598.1">
    <property type="nucleotide sequence ID" value="NZ_JADCKQ010000012.1"/>
</dbReference>
<dbReference type="AlphaFoldDB" id="A0A8J7IKH0"/>
<evidence type="ECO:0000313" key="1">
    <source>
        <dbReference type="EMBL" id="MBI1494858.1"/>
    </source>
</evidence>
<dbReference type="Proteomes" id="UP000640583">
    <property type="component" value="Unassembled WGS sequence"/>
</dbReference>
<proteinExistence type="predicted"/>
<dbReference type="EMBL" id="JADCKQ010000012">
    <property type="protein sequence ID" value="MBI1494858.1"/>
    <property type="molecule type" value="Genomic_DNA"/>
</dbReference>
<dbReference type="Pfam" id="PF11011">
    <property type="entry name" value="DUF2849"/>
    <property type="match status" value="1"/>
</dbReference>
<comment type="caution">
    <text evidence="1">The sequence shown here is derived from an EMBL/GenBank/DDBJ whole genome shotgun (WGS) entry which is preliminary data.</text>
</comment>
<dbReference type="InterPro" id="IPR021270">
    <property type="entry name" value="DUF2849"/>
</dbReference>
<sequence>MSRRPFTPKVITANHLISGDVIYWSADSCWVSAHADAALFTEQDAADAQFAIANAQQQIAVGVMLADAVMGDNGPEPVHFREEFRATGPSNYFHGKQAEIASAGA</sequence>
<organism evidence="1 2">
    <name type="scientific">Halocynthiibacter styelae</name>
    <dbReference type="NCBI Taxonomy" id="2761955"/>
    <lineage>
        <taxon>Bacteria</taxon>
        <taxon>Pseudomonadati</taxon>
        <taxon>Pseudomonadota</taxon>
        <taxon>Alphaproteobacteria</taxon>
        <taxon>Rhodobacterales</taxon>
        <taxon>Paracoccaceae</taxon>
        <taxon>Halocynthiibacter</taxon>
    </lineage>
</organism>
<gene>
    <name evidence="1" type="ORF">H1D41_14535</name>
</gene>
<keyword evidence="2" id="KW-1185">Reference proteome</keyword>
<accession>A0A8J7IKH0</accession>
<protein>
    <submittedName>
        <fullName evidence="1">DUF2849 domain-containing protein</fullName>
    </submittedName>
</protein>